<dbReference type="EC" id="2.7.13.3" evidence="2"/>
<feature type="transmembrane region" description="Helical" evidence="4">
    <location>
        <begin position="88"/>
        <end position="108"/>
    </location>
</feature>
<sequence length="541" mass="60636">MPENNQSIIHPCPLSKGYGIPEPQAWLLLKVYLVYRLFLAGFFIALFYARAAPSVLGSLNAQLYHSASLLYLLLTLISGFLLRSRLAAYSFQAQFLLFSDIILLTLIMHASGGLKSGIGILMAVSVASGGVTIGGRCAMFFAAMASLLVLAEEIYADLTDSFAAASYPYAGMLGAAFLTIALLSYVLAKRSESLLELAARHEQTIANLEELNHYIIQHLETGILITNRKQIVQLTNTAALKMLNLGKRPVHLRDISARLSEDFSDWLYDQELDQAELTLPDQAEIRVRFILLPTRNRAFYMLMLEDIALYNQHVQQSKLASLGRLTASIAHEIRNPLGAISHAGQLLSENPNFTPQDQRLAQIIQTHSKRVNKIIEDILQLSRRNASRREKIQLKPWLTHYLETFTLEHQLAGQKALRLHIDQDRLTAFIDPGHLKQILDNLCRNALFYGHPEHGPITVHVFIAQNSPCIEVIDNGPGIAPEHQSRLFEPFFTTSNKGTGLGLFICKELAELNHAKLGYHLTRNQRSSFRLYLSDADKSFR</sequence>
<keyword evidence="6" id="KW-0418">Kinase</keyword>
<evidence type="ECO:0000313" key="7">
    <source>
        <dbReference type="Proteomes" id="UP000005090"/>
    </source>
</evidence>
<dbReference type="Gene3D" id="1.10.287.130">
    <property type="match status" value="1"/>
</dbReference>
<proteinExistence type="predicted"/>
<dbReference type="EMBL" id="CM001475">
    <property type="protein sequence ID" value="EIC31313.1"/>
    <property type="molecule type" value="Genomic_DNA"/>
</dbReference>
<dbReference type="SUPFAM" id="SSF55874">
    <property type="entry name" value="ATPase domain of HSP90 chaperone/DNA topoisomerase II/histidine kinase"/>
    <property type="match status" value="1"/>
</dbReference>
<gene>
    <name evidence="6" type="ORF">Metal_3666</name>
</gene>
<dbReference type="SMART" id="SM00388">
    <property type="entry name" value="HisKA"/>
    <property type="match status" value="1"/>
</dbReference>
<dbReference type="PANTHER" id="PTHR43065">
    <property type="entry name" value="SENSOR HISTIDINE KINASE"/>
    <property type="match status" value="1"/>
</dbReference>
<accession>H8GH38</accession>
<dbReference type="Pfam" id="PF02518">
    <property type="entry name" value="HATPase_c"/>
    <property type="match status" value="1"/>
</dbReference>
<dbReference type="Pfam" id="PF25323">
    <property type="entry name" value="6TM_PilS"/>
    <property type="match status" value="1"/>
</dbReference>
<dbReference type="InterPro" id="IPR003661">
    <property type="entry name" value="HisK_dim/P_dom"/>
</dbReference>
<dbReference type="SMART" id="SM00387">
    <property type="entry name" value="HATPase_c"/>
    <property type="match status" value="1"/>
</dbReference>
<dbReference type="PANTHER" id="PTHR43065:SF52">
    <property type="entry name" value="SENSOR PROTEIN KINASE PILS"/>
    <property type="match status" value="1"/>
</dbReference>
<dbReference type="Gene3D" id="3.30.565.10">
    <property type="entry name" value="Histidine kinase-like ATPase, C-terminal domain"/>
    <property type="match status" value="1"/>
</dbReference>
<keyword evidence="3" id="KW-0597">Phosphoprotein</keyword>
<dbReference type="STRING" id="686340.Metal_3666"/>
<dbReference type="PROSITE" id="PS50109">
    <property type="entry name" value="HIS_KIN"/>
    <property type="match status" value="1"/>
</dbReference>
<feature type="transmembrane region" description="Helical" evidence="4">
    <location>
        <begin position="33"/>
        <end position="51"/>
    </location>
</feature>
<evidence type="ECO:0000256" key="2">
    <source>
        <dbReference type="ARBA" id="ARBA00012438"/>
    </source>
</evidence>
<dbReference type="InterPro" id="IPR004358">
    <property type="entry name" value="Sig_transdc_His_kin-like_C"/>
</dbReference>
<dbReference type="Pfam" id="PF00512">
    <property type="entry name" value="HisKA"/>
    <property type="match status" value="1"/>
</dbReference>
<keyword evidence="7" id="KW-1185">Reference proteome</keyword>
<dbReference type="InterPro" id="IPR036890">
    <property type="entry name" value="HATPase_C_sf"/>
</dbReference>
<dbReference type="CDD" id="cd00082">
    <property type="entry name" value="HisKA"/>
    <property type="match status" value="1"/>
</dbReference>
<dbReference type="InterPro" id="IPR003594">
    <property type="entry name" value="HATPase_dom"/>
</dbReference>
<dbReference type="SUPFAM" id="SSF47384">
    <property type="entry name" value="Homodimeric domain of signal transducing histidine kinase"/>
    <property type="match status" value="1"/>
</dbReference>
<keyword evidence="4" id="KW-0812">Transmembrane</keyword>
<keyword evidence="6" id="KW-0808">Transferase</keyword>
<dbReference type="Proteomes" id="UP000005090">
    <property type="component" value="Chromosome"/>
</dbReference>
<dbReference type="InterPro" id="IPR005467">
    <property type="entry name" value="His_kinase_dom"/>
</dbReference>
<feature type="transmembrane region" description="Helical" evidence="4">
    <location>
        <begin position="169"/>
        <end position="188"/>
    </location>
</feature>
<dbReference type="RefSeq" id="WP_005374594.1">
    <property type="nucleotide sequence ID" value="NZ_CM001475.1"/>
</dbReference>
<dbReference type="GO" id="GO:0000155">
    <property type="term" value="F:phosphorelay sensor kinase activity"/>
    <property type="evidence" value="ECO:0007669"/>
    <property type="project" value="InterPro"/>
</dbReference>
<evidence type="ECO:0000313" key="6">
    <source>
        <dbReference type="EMBL" id="EIC31313.1"/>
    </source>
</evidence>
<evidence type="ECO:0000256" key="3">
    <source>
        <dbReference type="ARBA" id="ARBA00022553"/>
    </source>
</evidence>
<dbReference type="AlphaFoldDB" id="H8GH38"/>
<keyword evidence="4" id="KW-0472">Membrane</keyword>
<dbReference type="PRINTS" id="PR00344">
    <property type="entry name" value="BCTRLSENSOR"/>
</dbReference>
<feature type="domain" description="Histidine kinase" evidence="5">
    <location>
        <begin position="328"/>
        <end position="537"/>
    </location>
</feature>
<organism evidence="6 7">
    <name type="scientific">Methylomicrobium album BG8</name>
    <dbReference type="NCBI Taxonomy" id="686340"/>
    <lineage>
        <taxon>Bacteria</taxon>
        <taxon>Pseudomonadati</taxon>
        <taxon>Pseudomonadota</taxon>
        <taxon>Gammaproteobacteria</taxon>
        <taxon>Methylococcales</taxon>
        <taxon>Methylococcaceae</taxon>
        <taxon>Methylomicrobium</taxon>
    </lineage>
</organism>
<protein>
    <recommendedName>
        <fullName evidence="2">histidine kinase</fullName>
        <ecNumber evidence="2">2.7.13.3</ecNumber>
    </recommendedName>
</protein>
<keyword evidence="4" id="KW-1133">Transmembrane helix</keyword>
<evidence type="ECO:0000256" key="1">
    <source>
        <dbReference type="ARBA" id="ARBA00000085"/>
    </source>
</evidence>
<feature type="transmembrane region" description="Helical" evidence="4">
    <location>
        <begin position="63"/>
        <end position="82"/>
    </location>
</feature>
<evidence type="ECO:0000256" key="4">
    <source>
        <dbReference type="SAM" id="Phobius"/>
    </source>
</evidence>
<dbReference type="HOGENOM" id="CLU_000445_114_39_6"/>
<comment type="catalytic activity">
    <reaction evidence="1">
        <text>ATP + protein L-histidine = ADP + protein N-phospho-L-histidine.</text>
        <dbReference type="EC" id="2.7.13.3"/>
    </reaction>
</comment>
<name>H8GH38_METAL</name>
<evidence type="ECO:0000259" key="5">
    <source>
        <dbReference type="PROSITE" id="PS50109"/>
    </source>
</evidence>
<reference evidence="6 7" key="1">
    <citation type="journal article" date="2013" name="Genome Announc.">
        <title>Genome Sequence of the Obligate Gammaproteobacterial Methanotroph Methylomicrobium album Strain BG8.</title>
        <authorList>
            <person name="Kits K.D."/>
            <person name="Kalyuzhnaya M.G."/>
            <person name="Klotz M.G."/>
            <person name="Jetten M.S."/>
            <person name="Op den Camp H.J."/>
            <person name="Vuilleumier S."/>
            <person name="Bringel F."/>
            <person name="Dispirito A.A."/>
            <person name="Murrell J.C."/>
            <person name="Bruce D."/>
            <person name="Cheng J.F."/>
            <person name="Copeland A."/>
            <person name="Goodwin L."/>
            <person name="Hauser L."/>
            <person name="Lajus A."/>
            <person name="Land M.L."/>
            <person name="Lapidus A."/>
            <person name="Lucas S."/>
            <person name="Medigue C."/>
            <person name="Pitluck S."/>
            <person name="Woyke T."/>
            <person name="Zeytun A."/>
            <person name="Stein L.Y."/>
        </authorList>
    </citation>
    <scope>NUCLEOTIDE SEQUENCE [LARGE SCALE GENOMIC DNA]</scope>
    <source>
        <strain evidence="6 7">BG8</strain>
    </source>
</reference>
<feature type="transmembrane region" description="Helical" evidence="4">
    <location>
        <begin position="120"/>
        <end position="149"/>
    </location>
</feature>
<dbReference type="InterPro" id="IPR036097">
    <property type="entry name" value="HisK_dim/P_sf"/>
</dbReference>
<dbReference type="eggNOG" id="COG4191">
    <property type="taxonomic scope" value="Bacteria"/>
</dbReference>